<feature type="transmembrane region" description="Helical" evidence="1">
    <location>
        <begin position="36"/>
        <end position="54"/>
    </location>
</feature>
<keyword evidence="1" id="KW-0472">Membrane</keyword>
<organism evidence="2 3">
    <name type="scientific">Pedobacter chitinilyticus</name>
    <dbReference type="NCBI Taxonomy" id="2233776"/>
    <lineage>
        <taxon>Bacteria</taxon>
        <taxon>Pseudomonadati</taxon>
        <taxon>Bacteroidota</taxon>
        <taxon>Sphingobacteriia</taxon>
        <taxon>Sphingobacteriales</taxon>
        <taxon>Sphingobacteriaceae</taxon>
        <taxon>Pedobacter</taxon>
    </lineage>
</organism>
<dbReference type="AlphaFoldDB" id="A0A3S3QES6"/>
<dbReference type="EMBL" id="SAYW01000005">
    <property type="protein sequence ID" value="RWU05701.1"/>
    <property type="molecule type" value="Genomic_DNA"/>
</dbReference>
<feature type="transmembrane region" description="Helical" evidence="1">
    <location>
        <begin position="66"/>
        <end position="90"/>
    </location>
</feature>
<proteinExistence type="predicted"/>
<dbReference type="Proteomes" id="UP000284120">
    <property type="component" value="Unassembled WGS sequence"/>
</dbReference>
<protein>
    <recommendedName>
        <fullName evidence="4">ATP synthase protein I</fullName>
    </recommendedName>
</protein>
<feature type="transmembrane region" description="Helical" evidence="1">
    <location>
        <begin position="96"/>
        <end position="118"/>
    </location>
</feature>
<evidence type="ECO:0000313" key="3">
    <source>
        <dbReference type="Proteomes" id="UP000284120"/>
    </source>
</evidence>
<dbReference type="RefSeq" id="WP_113648460.1">
    <property type="nucleotide sequence ID" value="NZ_QMHN01000005.1"/>
</dbReference>
<evidence type="ECO:0000313" key="2">
    <source>
        <dbReference type="EMBL" id="RWU05701.1"/>
    </source>
</evidence>
<dbReference type="OrthoDB" id="981547at2"/>
<reference evidence="2 3" key="1">
    <citation type="submission" date="2018-06" db="EMBL/GenBank/DDBJ databases">
        <title>Pedobacter endophyticus sp. nov., an endophytic bacterium isolated from a leaf of Triticum aestivum.</title>
        <authorList>
            <person name="Zhang L."/>
        </authorList>
    </citation>
    <scope>NUCLEOTIDE SEQUENCE [LARGE SCALE GENOMIC DNA]</scope>
    <source>
        <strain evidence="2 3">CM134L-2</strain>
    </source>
</reference>
<name>A0A3S3QES6_9SPHI</name>
<keyword evidence="1" id="KW-1133">Transmembrane helix</keyword>
<evidence type="ECO:0000256" key="1">
    <source>
        <dbReference type="SAM" id="Phobius"/>
    </source>
</evidence>
<keyword evidence="1" id="KW-0812">Transmembrane</keyword>
<accession>A0A3S3QES6</accession>
<gene>
    <name evidence="2" type="ORF">DPV69_16320</name>
</gene>
<evidence type="ECO:0008006" key="4">
    <source>
        <dbReference type="Google" id="ProtNLM"/>
    </source>
</evidence>
<sequence length="126" mass="14244">MSLRKFIVAYFIYTLVLAGVAVLLKNLLPSVIADQFWLVFGFLAGLTLIAYLLAHLGIKRNPQTGVFAILGSVILKMLFAMSFVLIYSLKQVKGDLVFALNFFSLYLLFTLFEILGLLRNLRHQNK</sequence>
<feature type="transmembrane region" description="Helical" evidence="1">
    <location>
        <begin position="7"/>
        <end position="24"/>
    </location>
</feature>
<keyword evidence="3" id="KW-1185">Reference proteome</keyword>
<comment type="caution">
    <text evidence="2">The sequence shown here is derived from an EMBL/GenBank/DDBJ whole genome shotgun (WGS) entry which is preliminary data.</text>
</comment>